<feature type="compositionally biased region" description="Low complexity" evidence="7">
    <location>
        <begin position="1013"/>
        <end position="1027"/>
    </location>
</feature>
<evidence type="ECO:0000256" key="3">
    <source>
        <dbReference type="ARBA" id="ARBA00022454"/>
    </source>
</evidence>
<feature type="compositionally biased region" description="Basic residues" evidence="7">
    <location>
        <begin position="1250"/>
        <end position="1272"/>
    </location>
</feature>
<reference evidence="9 10" key="1">
    <citation type="submission" date="2015-01" db="EMBL/GenBank/DDBJ databases">
        <title>The Genome Sequence of Fonsecaea multimorphosa CBS 102226.</title>
        <authorList>
            <consortium name="The Broad Institute Genomics Platform"/>
            <person name="Cuomo C."/>
            <person name="de Hoog S."/>
            <person name="Gorbushina A."/>
            <person name="Stielow B."/>
            <person name="Teixiera M."/>
            <person name="Abouelleil A."/>
            <person name="Chapman S.B."/>
            <person name="Priest M."/>
            <person name="Young S.K."/>
            <person name="Wortman J."/>
            <person name="Nusbaum C."/>
            <person name="Birren B."/>
        </authorList>
    </citation>
    <scope>NUCLEOTIDE SEQUENCE [LARGE SCALE GENOMIC DNA]</scope>
    <source>
        <strain evidence="9 10">CBS 102226</strain>
    </source>
</reference>
<feature type="region of interest" description="Disordered" evidence="7">
    <location>
        <begin position="899"/>
        <end position="1102"/>
    </location>
</feature>
<dbReference type="Pfam" id="PF12231">
    <property type="entry name" value="Rif1_N"/>
    <property type="match status" value="1"/>
</dbReference>
<evidence type="ECO:0000256" key="7">
    <source>
        <dbReference type="SAM" id="MobiDB-lite"/>
    </source>
</evidence>
<dbReference type="PANTHER" id="PTHR22928:SF3">
    <property type="entry name" value="TELOMERE-ASSOCIATED PROTEIN RIF1"/>
    <property type="match status" value="1"/>
</dbReference>
<feature type="domain" description="Telomere-associated protein Rif1 N-terminal" evidence="8">
    <location>
        <begin position="125"/>
        <end position="506"/>
    </location>
</feature>
<evidence type="ECO:0000256" key="1">
    <source>
        <dbReference type="ARBA" id="ARBA00004123"/>
    </source>
</evidence>
<name>A0A0D2KMN7_9EURO</name>
<feature type="region of interest" description="Disordered" evidence="7">
    <location>
        <begin position="1319"/>
        <end position="1360"/>
    </location>
</feature>
<keyword evidence="4" id="KW-0779">Telomere</keyword>
<accession>A0A0D2KMN7</accession>
<feature type="compositionally biased region" description="Basic residues" evidence="7">
    <location>
        <begin position="1331"/>
        <end position="1340"/>
    </location>
</feature>
<feature type="compositionally biased region" description="Low complexity" evidence="7">
    <location>
        <begin position="1273"/>
        <end position="1282"/>
    </location>
</feature>
<evidence type="ECO:0000256" key="2">
    <source>
        <dbReference type="ARBA" id="ARBA00004574"/>
    </source>
</evidence>
<feature type="region of interest" description="Disordered" evidence="7">
    <location>
        <begin position="1"/>
        <end position="84"/>
    </location>
</feature>
<proteinExistence type="predicted"/>
<keyword evidence="10" id="KW-1185">Reference proteome</keyword>
<dbReference type="InterPro" id="IPR016024">
    <property type="entry name" value="ARM-type_fold"/>
</dbReference>
<dbReference type="PANTHER" id="PTHR22928">
    <property type="entry name" value="TELOMERE-ASSOCIATED PROTEIN RIF1"/>
    <property type="match status" value="1"/>
</dbReference>
<evidence type="ECO:0000259" key="8">
    <source>
        <dbReference type="Pfam" id="PF12231"/>
    </source>
</evidence>
<feature type="compositionally biased region" description="Low complexity" evidence="7">
    <location>
        <begin position="59"/>
        <end position="82"/>
    </location>
</feature>
<dbReference type="InterPro" id="IPR022031">
    <property type="entry name" value="Rif1_N"/>
</dbReference>
<dbReference type="GeneID" id="27712437"/>
<dbReference type="RefSeq" id="XP_016632036.1">
    <property type="nucleotide sequence ID" value="XM_016777191.1"/>
</dbReference>
<dbReference type="Proteomes" id="UP000053411">
    <property type="component" value="Unassembled WGS sequence"/>
</dbReference>
<comment type="subcellular location">
    <subcellularLocation>
        <location evidence="2">Chromosome</location>
        <location evidence="2">Telomere</location>
    </subcellularLocation>
    <subcellularLocation>
        <location evidence="1">Nucleus</location>
    </subcellularLocation>
</comment>
<keyword evidence="3" id="KW-0158">Chromosome</keyword>
<evidence type="ECO:0000256" key="6">
    <source>
        <dbReference type="ARBA" id="ARBA00023306"/>
    </source>
</evidence>
<evidence type="ECO:0000256" key="5">
    <source>
        <dbReference type="ARBA" id="ARBA00023242"/>
    </source>
</evidence>
<keyword evidence="5" id="KW-0539">Nucleus</keyword>
<evidence type="ECO:0000313" key="9">
    <source>
        <dbReference type="EMBL" id="KIX97913.1"/>
    </source>
</evidence>
<dbReference type="EMBL" id="KN848073">
    <property type="protein sequence ID" value="KIX97913.1"/>
    <property type="molecule type" value="Genomic_DNA"/>
</dbReference>
<feature type="region of interest" description="Disordered" evidence="7">
    <location>
        <begin position="1234"/>
        <end position="1282"/>
    </location>
</feature>
<gene>
    <name evidence="9" type="ORF">Z520_06691</name>
</gene>
<keyword evidence="6" id="KW-0131">Cell cycle</keyword>
<dbReference type="VEuPathDB" id="FungiDB:Z520_06691"/>
<dbReference type="OrthoDB" id="5399929at2759"/>
<evidence type="ECO:0000313" key="10">
    <source>
        <dbReference type="Proteomes" id="UP000053411"/>
    </source>
</evidence>
<dbReference type="GO" id="GO:0005634">
    <property type="term" value="C:nucleus"/>
    <property type="evidence" value="ECO:0007669"/>
    <property type="project" value="UniProtKB-SubCell"/>
</dbReference>
<feature type="region of interest" description="Disordered" evidence="7">
    <location>
        <begin position="1136"/>
        <end position="1199"/>
    </location>
</feature>
<feature type="compositionally biased region" description="Low complexity" evidence="7">
    <location>
        <begin position="1037"/>
        <end position="1048"/>
    </location>
</feature>
<dbReference type="GO" id="GO:0000723">
    <property type="term" value="P:telomere maintenance"/>
    <property type="evidence" value="ECO:0007669"/>
    <property type="project" value="TreeGrafter"/>
</dbReference>
<feature type="compositionally biased region" description="Basic and acidic residues" evidence="7">
    <location>
        <begin position="954"/>
        <end position="968"/>
    </location>
</feature>
<organism evidence="9 10">
    <name type="scientific">Fonsecaea multimorphosa CBS 102226</name>
    <dbReference type="NCBI Taxonomy" id="1442371"/>
    <lineage>
        <taxon>Eukaryota</taxon>
        <taxon>Fungi</taxon>
        <taxon>Dikarya</taxon>
        <taxon>Ascomycota</taxon>
        <taxon>Pezizomycotina</taxon>
        <taxon>Eurotiomycetes</taxon>
        <taxon>Chaetothyriomycetidae</taxon>
        <taxon>Chaetothyriales</taxon>
        <taxon>Herpotrichiellaceae</taxon>
        <taxon>Fonsecaea</taxon>
    </lineage>
</organism>
<evidence type="ECO:0000256" key="4">
    <source>
        <dbReference type="ARBA" id="ARBA00022895"/>
    </source>
</evidence>
<protein>
    <recommendedName>
        <fullName evidence="8">Telomere-associated protein Rif1 N-terminal domain-containing protein</fullName>
    </recommendedName>
</protein>
<feature type="compositionally biased region" description="Polar residues" evidence="7">
    <location>
        <begin position="911"/>
        <end position="921"/>
    </location>
</feature>
<sequence length="1472" mass="161719">MSIPDVLPLSPPSTSSRRKVFFPNASANPTRTPDLPSSFPGSSNTATRKRVGFSVGTHSRQPSSASQPSSSTTRPLPSSSGSQSALKSILKPCLVDEHTAQAVDGAQDAKRTMGELMESIVQQLSRDDRSVSVDAYQTLSSVIREYDDIPEEDVLKAKLTIIMRYIKRDLQKQPNPDEPPIADTNLVTQALKVLVIFVWNRDYSSLLTDEYRIFVLDRSIQVISEHAAPKGVIIHYLHLLATQNFRPVLVNNNRVTRLLEALKALTEHVKGNGVVSERLLVYQKLLDQARPTMKARANLWVEELLTGMTNSLKDVRTKAIATGLKACSIFSSSSSISATLKTVLGEELTPGKTFSSAMCRRLEKMITVKEEGIQVPQIWTIILMLSNGVEDRDPNGPWPRFDKWPQFMDWLKVIQTCFNCSDSAIKQQAYMAWDRFIHIIQPHQTSDTLMALLAKPLTAQMERQSIEQTSKGTRPTAVSSYCTLLYYAFRPAATHKQYTRVWNEYIVKVMKSSFFEKSSANADIASRIFTALFWNSKKSTKVWNEKRALENTRVEPEELPTIDCKWIRAKSKAILDMFQVLMRYSSWGASGQSDRAFIAVAWSHFLKALREASSKEIKPSPETVDAMTNVANYLGSLFLFKDCSELASAVQADDILGLSIAQVRHLTLAAVTELGNDLIKIGLETNCDIKTILVIFDTLDSVMLELKNEEDCRPCAPPEEPKSETRSLSSQCQELLGFLNARLLRCFRPEQSAGNMWSIMLEIRQLEGSLEGIPREYVVCLTRLLLPTLSVLLQHQKAENETSPDGCYSKIIVSSLHIISRYPFGTIEDFDDVFAALFESSQLSVRDEAVTMWNMRFGHLHSVTMGPRLSEALLKLRNAGIDVHIPCDLMPPGQLISHEATRPSAAEEATTPISNRPSSSPAKDVRGAGLSPELGSQYYNAGAARRPDPVFSSPEKRSLRPRARHDDSQVQFVPIGSSPACERDSDSQCLTAHQVEVRDRQRSEPAVVFPDLRSSPRPHSRAPSVSSCGIARKAAALPQQPSTPTLPTGHDQQELEIPASPTPRARHVAHQIADIDVPSSPPSIPGNRDRGEVTSSPPQPIAEDGQVRIDLAIAPPQAAYQQIAVKASDLPPAEVATGHVSPVVKQKPMNTERDVHMQDQSADDAMRLHSSTAKAPAETACAEDDGAGSSPMATPRSDSDEIDMLSASQLSHDLDQHLSQVVEDEALPTPVKTSGISFEEEGHNNQPKPQARRGRKRKSNSLRFTSTKRRKSQSTSQTSSQSIAMNSFLDNTTAEIQDCIEIAPSRAVQAIAAEELAHPTQAAGIETTSAPKRRRGRQRRRQDNASPAAHSPIDHNDTIEVIVPGPLRSREGAARESVGLETALSIDGDAAAEDHQLNSGADEGAVSTGVLADSHESAEGGGRPSISAMLQGVLDRLKSTAPGDVDLRALDDLCFQIRFQAQVIAQGQGAQQ</sequence>
<dbReference type="GO" id="GO:0140445">
    <property type="term" value="C:chromosome, telomeric repeat region"/>
    <property type="evidence" value="ECO:0007669"/>
    <property type="project" value="TreeGrafter"/>
</dbReference>
<dbReference type="STRING" id="1442371.A0A0D2KMN7"/>
<dbReference type="SUPFAM" id="SSF48371">
    <property type="entry name" value="ARM repeat"/>
    <property type="match status" value="1"/>
</dbReference>